<dbReference type="PRINTS" id="PR00032">
    <property type="entry name" value="HTHARAC"/>
</dbReference>
<dbReference type="PANTHER" id="PTHR43280">
    <property type="entry name" value="ARAC-FAMILY TRANSCRIPTIONAL REGULATOR"/>
    <property type="match status" value="1"/>
</dbReference>
<dbReference type="InterPro" id="IPR009057">
    <property type="entry name" value="Homeodomain-like_sf"/>
</dbReference>
<comment type="caution">
    <text evidence="7">The sequence shown here is derived from an EMBL/GenBank/DDBJ whole genome shotgun (WGS) entry which is preliminary data.</text>
</comment>
<feature type="transmembrane region" description="Helical" evidence="5">
    <location>
        <begin position="272"/>
        <end position="291"/>
    </location>
</feature>
<evidence type="ECO:0000256" key="3">
    <source>
        <dbReference type="ARBA" id="ARBA00023163"/>
    </source>
</evidence>
<dbReference type="Proteomes" id="UP000639396">
    <property type="component" value="Unassembled WGS sequence"/>
</dbReference>
<evidence type="ECO:0000256" key="2">
    <source>
        <dbReference type="ARBA" id="ARBA00023125"/>
    </source>
</evidence>
<keyword evidence="1" id="KW-0805">Transcription regulation</keyword>
<dbReference type="Gene3D" id="1.10.10.60">
    <property type="entry name" value="Homeodomain-like"/>
    <property type="match status" value="2"/>
</dbReference>
<evidence type="ECO:0000256" key="1">
    <source>
        <dbReference type="ARBA" id="ARBA00023015"/>
    </source>
</evidence>
<dbReference type="SUPFAM" id="SSF46689">
    <property type="entry name" value="Homeodomain-like"/>
    <property type="match status" value="2"/>
</dbReference>
<dbReference type="InterPro" id="IPR020449">
    <property type="entry name" value="Tscrpt_reg_AraC-type_HTH"/>
</dbReference>
<gene>
    <name evidence="7" type="ORF">IDH45_17520</name>
</gene>
<dbReference type="GO" id="GO:0003700">
    <property type="term" value="F:DNA-binding transcription factor activity"/>
    <property type="evidence" value="ECO:0007669"/>
    <property type="project" value="InterPro"/>
</dbReference>
<protein>
    <submittedName>
        <fullName evidence="7">AraC family transcriptional regulator</fullName>
    </submittedName>
</protein>
<evidence type="ECO:0000256" key="5">
    <source>
        <dbReference type="SAM" id="Phobius"/>
    </source>
</evidence>
<feature type="region of interest" description="Disordered" evidence="4">
    <location>
        <begin position="1"/>
        <end position="20"/>
    </location>
</feature>
<dbReference type="GO" id="GO:0043565">
    <property type="term" value="F:sequence-specific DNA binding"/>
    <property type="evidence" value="ECO:0007669"/>
    <property type="project" value="InterPro"/>
</dbReference>
<evidence type="ECO:0000256" key="4">
    <source>
        <dbReference type="SAM" id="MobiDB-lite"/>
    </source>
</evidence>
<evidence type="ECO:0000313" key="8">
    <source>
        <dbReference type="Proteomes" id="UP000639396"/>
    </source>
</evidence>
<evidence type="ECO:0000259" key="6">
    <source>
        <dbReference type="PROSITE" id="PS01124"/>
    </source>
</evidence>
<proteinExistence type="predicted"/>
<evidence type="ECO:0000313" key="7">
    <source>
        <dbReference type="EMBL" id="MBD2863791.1"/>
    </source>
</evidence>
<keyword evidence="5" id="KW-0472">Membrane</keyword>
<dbReference type="Pfam" id="PF12833">
    <property type="entry name" value="HTH_18"/>
    <property type="match status" value="1"/>
</dbReference>
<dbReference type="PANTHER" id="PTHR43280:SF2">
    <property type="entry name" value="HTH-TYPE TRANSCRIPTIONAL REGULATOR EXSA"/>
    <property type="match status" value="1"/>
</dbReference>
<feature type="domain" description="HTH araC/xylS-type" evidence="6">
    <location>
        <begin position="605"/>
        <end position="703"/>
    </location>
</feature>
<dbReference type="SMART" id="SM00342">
    <property type="entry name" value="HTH_ARAC"/>
    <property type="match status" value="1"/>
</dbReference>
<keyword evidence="3" id="KW-0804">Transcription</keyword>
<keyword evidence="5" id="KW-1133">Transmembrane helix</keyword>
<dbReference type="AlphaFoldDB" id="A0A927H086"/>
<dbReference type="PROSITE" id="PS01124">
    <property type="entry name" value="HTH_ARAC_FAMILY_2"/>
    <property type="match status" value="1"/>
</dbReference>
<feature type="compositionally biased region" description="Basic and acidic residues" evidence="4">
    <location>
        <begin position="1"/>
        <end position="19"/>
    </location>
</feature>
<name>A0A927H086_9BACL</name>
<dbReference type="EMBL" id="JACXJA010000022">
    <property type="protein sequence ID" value="MBD2863791.1"/>
    <property type="molecule type" value="Genomic_DNA"/>
</dbReference>
<dbReference type="InterPro" id="IPR041522">
    <property type="entry name" value="CdaR_GGDEF"/>
</dbReference>
<dbReference type="RefSeq" id="WP_190929418.1">
    <property type="nucleotide sequence ID" value="NZ_JACXJA010000022.1"/>
</dbReference>
<dbReference type="InterPro" id="IPR018060">
    <property type="entry name" value="HTH_AraC"/>
</dbReference>
<keyword evidence="8" id="KW-1185">Reference proteome</keyword>
<sequence>MYNKARQAEERTQEQDSRTRLNQVKTYMEELYPAIYKNAFISDILTTMDTASGNDDAFTSFYKENGHNIYRIYQVASNLKAMMLANPGTENVSVYFKNLNLMVDPYAYYKVAPHSPKYELLTELDQGHTATGVWLPLTVSYGENSADELLTYIYTFPIQAHGGDISGYMFIDIYKSHANSLLDSLQSSDDEKLMMIDRSRNFAAATSNVSGTELEDYRAKLARLPSGAGRQDGLLFSVIGGYVSASGHEWTFASIRPVQSLSLFSYWMNPEVLLVSSAVLLLVMLFTYYLTIKTYRPVRQMLHKLRETNSALLPDHQHNEFKMIEQVLTGLNHTVKQLSGQLDDKKLAALLSGSLAENELPVRLQKDCCYLVVNVKVYRESVKGWKTKWRKLAPPFAHEIIEKNGTELSLLLFIELDERIETKNLLKELLDRILQPDSAKGASFAAGVGGIVSYADDIPKSYEQALLALRYLFMEEFHPIVDYDEIRLRSGIPAMNYEPLENALRAGDVVSAEQCLDEFVDTLRRDRWSLEAVEFCLMQIMMVVSKVMIDLNSRERMFPPSLLFQDLRRETFADTIRQIRELCAQTGSFIQRHLKENAAQDDIFHKLKAYIDDHLSEDISLDRLSDMAGLSTAYLSRQFKEVHGVSFLDYMTHARMERACELLRSDAGSVTGIAGQVGYGNVPYFCTKFKSRYGVTPMQYRNSYRLALKE</sequence>
<accession>A0A927H086</accession>
<organism evidence="7 8">
    <name type="scientific">Paenibacillus oceani</name>
    <dbReference type="NCBI Taxonomy" id="2772510"/>
    <lineage>
        <taxon>Bacteria</taxon>
        <taxon>Bacillati</taxon>
        <taxon>Bacillota</taxon>
        <taxon>Bacilli</taxon>
        <taxon>Bacillales</taxon>
        <taxon>Paenibacillaceae</taxon>
        <taxon>Paenibacillus</taxon>
    </lineage>
</organism>
<dbReference type="Pfam" id="PF17853">
    <property type="entry name" value="GGDEF_2"/>
    <property type="match status" value="1"/>
</dbReference>
<keyword evidence="2" id="KW-0238">DNA-binding</keyword>
<keyword evidence="5" id="KW-0812">Transmembrane</keyword>
<reference evidence="7" key="1">
    <citation type="submission" date="2020-09" db="EMBL/GenBank/DDBJ databases">
        <title>A novel bacterium of genus Paenibacillus, isolated from South China Sea.</title>
        <authorList>
            <person name="Huang H."/>
            <person name="Mo K."/>
            <person name="Hu Y."/>
        </authorList>
    </citation>
    <scope>NUCLEOTIDE SEQUENCE</scope>
    <source>
        <strain evidence="7">IB182363</strain>
    </source>
</reference>